<dbReference type="AlphaFoldDB" id="A0A1J5PIG7"/>
<accession>A0A1J5PIG7</accession>
<dbReference type="EMBL" id="MLJW01009076">
    <property type="protein sequence ID" value="OIQ63357.1"/>
    <property type="molecule type" value="Genomic_DNA"/>
</dbReference>
<name>A0A1J5PIG7_9ZZZZ</name>
<protein>
    <submittedName>
        <fullName evidence="1">Uncharacterized protein</fullName>
    </submittedName>
</protein>
<reference evidence="1" key="1">
    <citation type="submission" date="2016-10" db="EMBL/GenBank/DDBJ databases">
        <title>Sequence of Gallionella enrichment culture.</title>
        <authorList>
            <person name="Poehlein A."/>
            <person name="Muehling M."/>
            <person name="Daniel R."/>
        </authorList>
    </citation>
    <scope>NUCLEOTIDE SEQUENCE</scope>
</reference>
<sequence length="101" mass="11254">MFKHIIFGIIPKIIRYNFIDACVAYDGKLTVYCGYINKHAVTQFGFVHIQLVEIFGSAVEHVLAAGLFDTNTQLPGSVPFGILYSGTDPLLFLVVKYGHIF</sequence>
<proteinExistence type="predicted"/>
<evidence type="ECO:0000313" key="1">
    <source>
        <dbReference type="EMBL" id="OIQ63357.1"/>
    </source>
</evidence>
<comment type="caution">
    <text evidence="1">The sequence shown here is derived from an EMBL/GenBank/DDBJ whole genome shotgun (WGS) entry which is preliminary data.</text>
</comment>
<organism evidence="1">
    <name type="scientific">mine drainage metagenome</name>
    <dbReference type="NCBI Taxonomy" id="410659"/>
    <lineage>
        <taxon>unclassified sequences</taxon>
        <taxon>metagenomes</taxon>
        <taxon>ecological metagenomes</taxon>
    </lineage>
</organism>
<gene>
    <name evidence="1" type="ORF">GALL_551020</name>
</gene>